<evidence type="ECO:0000256" key="1">
    <source>
        <dbReference type="ARBA" id="ARBA00004651"/>
    </source>
</evidence>
<dbReference type="RefSeq" id="WP_109748233.1">
    <property type="nucleotide sequence ID" value="NZ_JANKBI010000016.1"/>
</dbReference>
<comment type="similarity">
    <text evidence="7">Belongs to the binding-protein-dependent transport system permease family.</text>
</comment>
<keyword evidence="6 7" id="KW-0472">Membrane</keyword>
<evidence type="ECO:0000256" key="4">
    <source>
        <dbReference type="ARBA" id="ARBA00022692"/>
    </source>
</evidence>
<keyword evidence="2 7" id="KW-0813">Transport</keyword>
<dbReference type="AlphaFoldDB" id="A0AB73SZ87"/>
<dbReference type="InterPro" id="IPR000515">
    <property type="entry name" value="MetI-like"/>
</dbReference>
<protein>
    <submittedName>
        <fullName evidence="9">Peptide/nickel transport system permease protein</fullName>
    </submittedName>
</protein>
<feature type="transmembrane region" description="Helical" evidence="7">
    <location>
        <begin position="203"/>
        <end position="222"/>
    </location>
</feature>
<reference evidence="9 10" key="1">
    <citation type="submission" date="2018-05" db="EMBL/GenBank/DDBJ databases">
        <authorList>
            <person name="Goeker M."/>
            <person name="Huntemann M."/>
            <person name="Clum A."/>
            <person name="Pillay M."/>
            <person name="Palaniappan K."/>
            <person name="Varghese N."/>
            <person name="Mikhailova N."/>
            <person name="Stamatis D."/>
            <person name="Reddy T."/>
            <person name="Daum C."/>
            <person name="Shapiro N."/>
            <person name="Ivanova N."/>
            <person name="Kyrpides N."/>
            <person name="Woyke T."/>
        </authorList>
    </citation>
    <scope>NUCLEOTIDE SEQUENCE [LARGE SCALE GENOMIC DNA]</scope>
    <source>
        <strain evidence="9 10">DSM 26524</strain>
    </source>
</reference>
<comment type="subcellular location">
    <subcellularLocation>
        <location evidence="1 7">Cell membrane</location>
        <topology evidence="1 7">Multi-pass membrane protein</topology>
    </subcellularLocation>
</comment>
<dbReference type="Pfam" id="PF12911">
    <property type="entry name" value="OppC_N"/>
    <property type="match status" value="1"/>
</dbReference>
<dbReference type="SUPFAM" id="SSF161098">
    <property type="entry name" value="MetI-like"/>
    <property type="match status" value="1"/>
</dbReference>
<evidence type="ECO:0000313" key="9">
    <source>
        <dbReference type="EMBL" id="PWJ72765.1"/>
    </source>
</evidence>
<keyword evidence="4 7" id="KW-0812">Transmembrane</keyword>
<evidence type="ECO:0000256" key="7">
    <source>
        <dbReference type="RuleBase" id="RU363032"/>
    </source>
</evidence>
<dbReference type="InterPro" id="IPR035906">
    <property type="entry name" value="MetI-like_sf"/>
</dbReference>
<proteinExistence type="inferred from homology"/>
<sequence length="348" mass="38337">MWHRFKRHKVGMAGLIIFTVIMVLLVFAEFFAPYGESQTTRYASTPPQSIHIRGEDGKLHTPFVYGLESEFNLKTGEMTWTEDTSKRYPLKLFIKGEPYRILGMKFDLHFIGAEGGDFFLFGTNSIGQDVFSRVLYGGRISIIIAFITAVITLFLGTLAGMISGYFQGAADMVIQRIVELFLIIPNVPLGLALAAFLPADMSPVILMLGVALVLSVVSWGNVARQVRGKTLAARESGYVRAAVSMGASTPRILFRHILPSLNSHLIVLATLTIPQTILAESGLSFLGFGLRPPMTSWGTLLKEAQNFRVIALYPWIMIPGLAIMLTVLSLNFIGDALRDATDPYSRGQ</sequence>
<dbReference type="PROSITE" id="PS50928">
    <property type="entry name" value="ABC_TM1"/>
    <property type="match status" value="1"/>
</dbReference>
<evidence type="ECO:0000256" key="2">
    <source>
        <dbReference type="ARBA" id="ARBA00022448"/>
    </source>
</evidence>
<keyword evidence="3" id="KW-1003">Cell membrane</keyword>
<evidence type="ECO:0000259" key="8">
    <source>
        <dbReference type="PROSITE" id="PS50928"/>
    </source>
</evidence>
<feature type="transmembrane region" description="Helical" evidence="7">
    <location>
        <begin position="177"/>
        <end position="197"/>
    </location>
</feature>
<feature type="domain" description="ABC transmembrane type-1" evidence="8">
    <location>
        <begin position="138"/>
        <end position="334"/>
    </location>
</feature>
<evidence type="ECO:0000256" key="3">
    <source>
        <dbReference type="ARBA" id="ARBA00022475"/>
    </source>
</evidence>
<dbReference type="InterPro" id="IPR025966">
    <property type="entry name" value="OppC_N"/>
</dbReference>
<name>A0AB73SZ87_9FIRM</name>
<dbReference type="Pfam" id="PF00528">
    <property type="entry name" value="BPD_transp_1"/>
    <property type="match status" value="1"/>
</dbReference>
<keyword evidence="10" id="KW-1185">Reference proteome</keyword>
<feature type="transmembrane region" description="Helical" evidence="7">
    <location>
        <begin position="140"/>
        <end position="165"/>
    </location>
</feature>
<evidence type="ECO:0000313" key="10">
    <source>
        <dbReference type="Proteomes" id="UP000245412"/>
    </source>
</evidence>
<dbReference type="PANTHER" id="PTHR43386">
    <property type="entry name" value="OLIGOPEPTIDE TRANSPORT SYSTEM PERMEASE PROTEIN APPC"/>
    <property type="match status" value="1"/>
</dbReference>
<gene>
    <name evidence="9" type="ORF">C7383_11679</name>
</gene>
<dbReference type="CDD" id="cd06261">
    <property type="entry name" value="TM_PBP2"/>
    <property type="match status" value="1"/>
</dbReference>
<keyword evidence="5 7" id="KW-1133">Transmembrane helix</keyword>
<dbReference type="InterPro" id="IPR050366">
    <property type="entry name" value="BP-dependent_transpt_permease"/>
</dbReference>
<feature type="transmembrane region" description="Helical" evidence="7">
    <location>
        <begin position="12"/>
        <end position="32"/>
    </location>
</feature>
<comment type="caution">
    <text evidence="9">The sequence shown here is derived from an EMBL/GenBank/DDBJ whole genome shotgun (WGS) entry which is preliminary data.</text>
</comment>
<dbReference type="Proteomes" id="UP000245412">
    <property type="component" value="Unassembled WGS sequence"/>
</dbReference>
<dbReference type="PANTHER" id="PTHR43386:SF1">
    <property type="entry name" value="D,D-DIPEPTIDE TRANSPORT SYSTEM PERMEASE PROTEIN DDPC-RELATED"/>
    <property type="match status" value="1"/>
</dbReference>
<dbReference type="EMBL" id="QGGY01000016">
    <property type="protein sequence ID" value="PWJ72765.1"/>
    <property type="molecule type" value="Genomic_DNA"/>
</dbReference>
<feature type="transmembrane region" description="Helical" evidence="7">
    <location>
        <begin position="310"/>
        <end position="333"/>
    </location>
</feature>
<evidence type="ECO:0000256" key="5">
    <source>
        <dbReference type="ARBA" id="ARBA00022989"/>
    </source>
</evidence>
<dbReference type="GO" id="GO:0005886">
    <property type="term" value="C:plasma membrane"/>
    <property type="evidence" value="ECO:0007669"/>
    <property type="project" value="UniProtKB-SubCell"/>
</dbReference>
<dbReference type="GO" id="GO:0055085">
    <property type="term" value="P:transmembrane transport"/>
    <property type="evidence" value="ECO:0007669"/>
    <property type="project" value="InterPro"/>
</dbReference>
<evidence type="ECO:0000256" key="6">
    <source>
        <dbReference type="ARBA" id="ARBA00023136"/>
    </source>
</evidence>
<organism evidence="9 10">
    <name type="scientific">Murimonas intestini</name>
    <dbReference type="NCBI Taxonomy" id="1337051"/>
    <lineage>
        <taxon>Bacteria</taxon>
        <taxon>Bacillati</taxon>
        <taxon>Bacillota</taxon>
        <taxon>Clostridia</taxon>
        <taxon>Lachnospirales</taxon>
        <taxon>Lachnospiraceae</taxon>
        <taxon>Murimonas</taxon>
    </lineage>
</organism>
<dbReference type="Gene3D" id="1.10.3720.10">
    <property type="entry name" value="MetI-like"/>
    <property type="match status" value="1"/>
</dbReference>
<accession>A0AB73SZ87</accession>